<feature type="transmembrane region" description="Helical" evidence="2">
    <location>
        <begin position="302"/>
        <end position="319"/>
    </location>
</feature>
<proteinExistence type="predicted"/>
<evidence type="ECO:0008006" key="5">
    <source>
        <dbReference type="Google" id="ProtNLM"/>
    </source>
</evidence>
<feature type="transmembrane region" description="Helical" evidence="2">
    <location>
        <begin position="399"/>
        <end position="422"/>
    </location>
</feature>
<dbReference type="AlphaFoldDB" id="A0A4Y3QN17"/>
<dbReference type="Proteomes" id="UP000319525">
    <property type="component" value="Unassembled WGS sequence"/>
</dbReference>
<feature type="transmembrane region" description="Helical" evidence="2">
    <location>
        <begin position="434"/>
        <end position="459"/>
    </location>
</feature>
<gene>
    <name evidence="3" type="ORF">MTE01_26190</name>
</gene>
<comment type="caution">
    <text evidence="3">The sequence shown here is derived from an EMBL/GenBank/DDBJ whole genome shotgun (WGS) entry which is preliminary data.</text>
</comment>
<reference evidence="3 4" key="1">
    <citation type="submission" date="2019-06" db="EMBL/GenBank/DDBJ databases">
        <title>Whole genome shotgun sequence of Microbacterium testaceum NBRC 12675.</title>
        <authorList>
            <person name="Hosoyama A."/>
            <person name="Uohara A."/>
            <person name="Ohji S."/>
            <person name="Ichikawa N."/>
        </authorList>
    </citation>
    <scope>NUCLEOTIDE SEQUENCE [LARGE SCALE GENOMIC DNA]</scope>
    <source>
        <strain evidence="3 4">NBRC 12675</strain>
    </source>
</reference>
<evidence type="ECO:0000313" key="4">
    <source>
        <dbReference type="Proteomes" id="UP000319525"/>
    </source>
</evidence>
<accession>A0A4Y3QN17</accession>
<keyword evidence="2" id="KW-0472">Membrane</keyword>
<name>A0A4Y3QN17_MICTE</name>
<sequence length="494" mass="53044">MAGANPGAGDPTAAGAGRIADHPSSLAQPDSTAAIAAAAIAARTFRFTPSPWTAQVARERTTSARFVSVLRTAGNRSRRARTIPDGKVHMSVSVRRVLSRVLFVAAGIAALLSMAASASAHGILSVVYAHLESGGTGVVRAELQLEYDLLVVSAADAEKDDPLYRTGMAAFQGGNASEQAAVLTAHRDTIARYVTERFQITAAGEACTPRMDDDISMTQQDGVPYAVVTLDDTCPPSENGHEITASLFPDAEGFVTDTKTILTYDLDLHEGSTVLDAEHPSFTTAQSTLERFWEFFRLGAEHLLTGIDHILFLLALIVGSRRLREIVIAATTFTLAHSVTFILAATGVIAAPPEVVEPTIALSIAVVAAWYLWRLLRRDQADQDLSHAHGFLRLDRAGWLRVAVVFVFGLVHGLGFASALGIDEPWSWTLLWSLLVFNVGIEAVQIGIIVIVFPLLVLLRRRAPRVGMWVSAAIAVVVTVAGLVWFVQRILGIE</sequence>
<protein>
    <recommendedName>
        <fullName evidence="5">HupE/UreJ family protein</fullName>
    </recommendedName>
</protein>
<feature type="compositionally biased region" description="Low complexity" evidence="1">
    <location>
        <begin position="1"/>
        <end position="17"/>
    </location>
</feature>
<evidence type="ECO:0000313" key="3">
    <source>
        <dbReference type="EMBL" id="GEB46674.1"/>
    </source>
</evidence>
<feature type="transmembrane region" description="Helical" evidence="2">
    <location>
        <begin position="355"/>
        <end position="373"/>
    </location>
</feature>
<dbReference type="InterPro" id="IPR032809">
    <property type="entry name" value="Put_HupE_UreJ"/>
</dbReference>
<feature type="transmembrane region" description="Helical" evidence="2">
    <location>
        <begin position="97"/>
        <end position="118"/>
    </location>
</feature>
<dbReference type="Pfam" id="PF13795">
    <property type="entry name" value="HupE_UreJ_2"/>
    <property type="match status" value="1"/>
</dbReference>
<evidence type="ECO:0000256" key="2">
    <source>
        <dbReference type="SAM" id="Phobius"/>
    </source>
</evidence>
<feature type="region of interest" description="Disordered" evidence="1">
    <location>
        <begin position="1"/>
        <end position="26"/>
    </location>
</feature>
<keyword evidence="2" id="KW-1133">Transmembrane helix</keyword>
<organism evidence="3 4">
    <name type="scientific">Microbacterium testaceum</name>
    <name type="common">Aureobacterium testaceum</name>
    <name type="synonym">Brevibacterium testaceum</name>
    <dbReference type="NCBI Taxonomy" id="2033"/>
    <lineage>
        <taxon>Bacteria</taxon>
        <taxon>Bacillati</taxon>
        <taxon>Actinomycetota</taxon>
        <taxon>Actinomycetes</taxon>
        <taxon>Micrococcales</taxon>
        <taxon>Microbacteriaceae</taxon>
        <taxon>Microbacterium</taxon>
    </lineage>
</organism>
<evidence type="ECO:0000256" key="1">
    <source>
        <dbReference type="SAM" id="MobiDB-lite"/>
    </source>
</evidence>
<keyword evidence="2" id="KW-0812">Transmembrane</keyword>
<feature type="transmembrane region" description="Helical" evidence="2">
    <location>
        <begin position="466"/>
        <end position="487"/>
    </location>
</feature>
<dbReference type="EMBL" id="BJML01000009">
    <property type="protein sequence ID" value="GEB46674.1"/>
    <property type="molecule type" value="Genomic_DNA"/>
</dbReference>
<feature type="transmembrane region" description="Helical" evidence="2">
    <location>
        <begin position="326"/>
        <end position="349"/>
    </location>
</feature>